<accession>A0A182JBA5</accession>
<evidence type="ECO:0000256" key="1">
    <source>
        <dbReference type="SAM" id="MobiDB-lite"/>
    </source>
</evidence>
<sequence>MLSLGLLEVMLVLVLLVVALSPSPFAPFANRKAFPSWSKSLLSSTSNMFRSVEKMGVPSENAPNGGSGEIIELSSYSVALSGEFGSSFGLPFETFPLARLRLEDAPVDGLPVGVAAADGADELEDDDEEEEPQLSRDETDSGDPVDEEDEAGEGEPDPAATVLWFGYSRECSWRKRSASSMNGCRSAAVSCFQRWPRFLEMTALCMSGVTSQILRRSIWLHTMNGFIGRLMCPGLCFFVLPSPGSRYLASSILAWDDAAPVTDGGTACWRPAKHGARR</sequence>
<proteinExistence type="predicted"/>
<evidence type="ECO:0000256" key="2">
    <source>
        <dbReference type="SAM" id="SignalP"/>
    </source>
</evidence>
<protein>
    <recommendedName>
        <fullName evidence="4">Secreted protein</fullName>
    </recommendedName>
</protein>
<organism evidence="3">
    <name type="scientific">Anopheles atroparvus</name>
    <name type="common">European mosquito</name>
    <dbReference type="NCBI Taxonomy" id="41427"/>
    <lineage>
        <taxon>Eukaryota</taxon>
        <taxon>Metazoa</taxon>
        <taxon>Ecdysozoa</taxon>
        <taxon>Arthropoda</taxon>
        <taxon>Hexapoda</taxon>
        <taxon>Insecta</taxon>
        <taxon>Pterygota</taxon>
        <taxon>Neoptera</taxon>
        <taxon>Endopterygota</taxon>
        <taxon>Diptera</taxon>
        <taxon>Nematocera</taxon>
        <taxon>Culicoidea</taxon>
        <taxon>Culicidae</taxon>
        <taxon>Anophelinae</taxon>
        <taxon>Anopheles</taxon>
    </lineage>
</organism>
<feature type="compositionally biased region" description="Acidic residues" evidence="1">
    <location>
        <begin position="140"/>
        <end position="156"/>
    </location>
</feature>
<dbReference type="VEuPathDB" id="VectorBase:AATE014868"/>
<reference evidence="3" key="1">
    <citation type="submission" date="2022-08" db="UniProtKB">
        <authorList>
            <consortium name="EnsemblMetazoa"/>
        </authorList>
    </citation>
    <scope>IDENTIFICATION</scope>
    <source>
        <strain evidence="3">EBRO</strain>
    </source>
</reference>
<dbReference type="AlphaFoldDB" id="A0A182JBA5"/>
<name>A0A182JBA5_ANOAO</name>
<evidence type="ECO:0008006" key="4">
    <source>
        <dbReference type="Google" id="ProtNLM"/>
    </source>
</evidence>
<feature type="signal peptide" evidence="2">
    <location>
        <begin position="1"/>
        <end position="19"/>
    </location>
</feature>
<evidence type="ECO:0000313" key="3">
    <source>
        <dbReference type="EnsemblMetazoa" id="AATE014868-PA.1"/>
    </source>
</evidence>
<feature type="chain" id="PRO_5044005578" description="Secreted protein" evidence="2">
    <location>
        <begin position="20"/>
        <end position="278"/>
    </location>
</feature>
<dbReference type="EnsemblMetazoa" id="AATE014868-RA">
    <property type="protein sequence ID" value="AATE014868-PA.1"/>
    <property type="gene ID" value="AATE014868"/>
</dbReference>
<feature type="region of interest" description="Disordered" evidence="1">
    <location>
        <begin position="119"/>
        <end position="158"/>
    </location>
</feature>
<keyword evidence="2" id="KW-0732">Signal</keyword>
<feature type="compositionally biased region" description="Acidic residues" evidence="1">
    <location>
        <begin position="119"/>
        <end position="132"/>
    </location>
</feature>